<dbReference type="Proteomes" id="UP000003113">
    <property type="component" value="Unassembled WGS sequence"/>
</dbReference>
<dbReference type="EMBL" id="AGUF01000060">
    <property type="protein sequence ID" value="EHK64554.1"/>
    <property type="molecule type" value="Genomic_DNA"/>
</dbReference>
<sequence>MLARCALAAREAQSSALDQREANVFRLAAMVVQSRFPREAKRLMGASERYFSTHPDERLPPADVVKSGWIFSLPRLRDMLSSQLEAR</sequence>
<reference evidence="1 2" key="1">
    <citation type="journal article" date="2012" name="J. Bacteriol.">
        <title>Genome sequence of the highly efficient arsenite-oxidizing bacterium Achromobacter arsenitoxydans SY8.</title>
        <authorList>
            <person name="Li X."/>
            <person name="Hu Y."/>
            <person name="Gong J."/>
            <person name="Lin Y."/>
            <person name="Johnstone L."/>
            <person name="Rensing C."/>
            <person name="Wang G."/>
        </authorList>
    </citation>
    <scope>NUCLEOTIDE SEQUENCE [LARGE SCALE GENOMIC DNA]</scope>
    <source>
        <strain evidence="1 2">SY8</strain>
    </source>
</reference>
<keyword evidence="2" id="KW-1185">Reference proteome</keyword>
<evidence type="ECO:0000313" key="2">
    <source>
        <dbReference type="Proteomes" id="UP000003113"/>
    </source>
</evidence>
<proteinExistence type="predicted"/>
<dbReference type="PATRIC" id="fig|477184.5.peg.3880"/>
<name>H0FAZ1_9BURK</name>
<gene>
    <name evidence="1" type="ORF">KYC_19739</name>
</gene>
<accession>H0FAZ1</accession>
<comment type="caution">
    <text evidence="1">The sequence shown here is derived from an EMBL/GenBank/DDBJ whole genome shotgun (WGS) entry which is preliminary data.</text>
</comment>
<dbReference type="STRING" id="477184.KYC_19739"/>
<protein>
    <submittedName>
        <fullName evidence="1">Uncharacterized protein</fullName>
    </submittedName>
</protein>
<dbReference type="AlphaFoldDB" id="H0FAZ1"/>
<dbReference type="eggNOG" id="ENOG50334FZ">
    <property type="taxonomic scope" value="Bacteria"/>
</dbReference>
<organism evidence="1 2">
    <name type="scientific">Achromobacter arsenitoxydans SY8</name>
    <dbReference type="NCBI Taxonomy" id="477184"/>
    <lineage>
        <taxon>Bacteria</taxon>
        <taxon>Pseudomonadati</taxon>
        <taxon>Pseudomonadota</taxon>
        <taxon>Betaproteobacteria</taxon>
        <taxon>Burkholderiales</taxon>
        <taxon>Alcaligenaceae</taxon>
        <taxon>Achromobacter</taxon>
    </lineage>
</organism>
<evidence type="ECO:0000313" key="1">
    <source>
        <dbReference type="EMBL" id="EHK64554.1"/>
    </source>
</evidence>